<comment type="caution">
    <text evidence="3">The sequence shown here is derived from an EMBL/GenBank/DDBJ whole genome shotgun (WGS) entry which is preliminary data.</text>
</comment>
<dbReference type="InterPro" id="IPR016130">
    <property type="entry name" value="Tyr_Pase_AS"/>
</dbReference>
<evidence type="ECO:0000259" key="2">
    <source>
        <dbReference type="PROSITE" id="PS50056"/>
    </source>
</evidence>
<dbReference type="RefSeq" id="WP_188609719.1">
    <property type="nucleotide sequence ID" value="NZ_BMGG01000004.1"/>
</dbReference>
<dbReference type="GO" id="GO:0004721">
    <property type="term" value="F:phosphoprotein phosphatase activity"/>
    <property type="evidence" value="ECO:0007669"/>
    <property type="project" value="InterPro"/>
</dbReference>
<dbReference type="SUPFAM" id="SSF52799">
    <property type="entry name" value="(Phosphotyrosine protein) phosphatases II"/>
    <property type="match status" value="1"/>
</dbReference>
<name>A0A916UCL2_9HYPH</name>
<evidence type="ECO:0000313" key="4">
    <source>
        <dbReference type="Proteomes" id="UP000637002"/>
    </source>
</evidence>
<evidence type="ECO:0000313" key="3">
    <source>
        <dbReference type="EMBL" id="GGC67438.1"/>
    </source>
</evidence>
<organism evidence="3 4">
    <name type="scientific">Chelatococcus reniformis</name>
    <dbReference type="NCBI Taxonomy" id="1494448"/>
    <lineage>
        <taxon>Bacteria</taxon>
        <taxon>Pseudomonadati</taxon>
        <taxon>Pseudomonadota</taxon>
        <taxon>Alphaproteobacteria</taxon>
        <taxon>Hyphomicrobiales</taxon>
        <taxon>Chelatococcaceae</taxon>
        <taxon>Chelatococcus</taxon>
    </lineage>
</organism>
<protein>
    <submittedName>
        <fullName evidence="3">Protein-tyrosine-phosphatase</fullName>
    </submittedName>
</protein>
<dbReference type="InterPro" id="IPR000387">
    <property type="entry name" value="Tyr_Pase_dom"/>
</dbReference>
<feature type="domain" description="Tyrosine specific protein phosphatases" evidence="2">
    <location>
        <begin position="158"/>
        <end position="188"/>
    </location>
</feature>
<sequence length="272" mass="29918">MAQNETGSVQAVPAGWTRLHAFDAISNFRDFGGYPTDGGRSVVTRRLFRAANQALATDADLTRLAALGLEVVVDLRRPTERAGQPSRRPADWLAQVIENDFGDEAEPPHLTFLRQGDVSPATIESYLQGYYRAALFEERHTDLFTRCFAALKTLDGAILIHCAAGKDRTGLLVALIQLALGVHRDDVIADYLLTNATSLVADRMETVRKSLTEGLGREVPEAAVRAFLGVEARYLDTALRIATERCGSIDNYLRELGVSEADQRALVQRFTN</sequence>
<evidence type="ECO:0000256" key="1">
    <source>
        <dbReference type="ARBA" id="ARBA00009580"/>
    </source>
</evidence>
<dbReference type="AlphaFoldDB" id="A0A916UCL2"/>
<reference evidence="3" key="1">
    <citation type="journal article" date="2014" name="Int. J. Syst. Evol. Microbiol.">
        <title>Complete genome sequence of Corynebacterium casei LMG S-19264T (=DSM 44701T), isolated from a smear-ripened cheese.</title>
        <authorList>
            <consortium name="US DOE Joint Genome Institute (JGI-PGF)"/>
            <person name="Walter F."/>
            <person name="Albersmeier A."/>
            <person name="Kalinowski J."/>
            <person name="Ruckert C."/>
        </authorList>
    </citation>
    <scope>NUCLEOTIDE SEQUENCE</scope>
    <source>
        <strain evidence="3">CGMCC 1.12919</strain>
    </source>
</reference>
<dbReference type="PANTHER" id="PTHR31126:SF1">
    <property type="entry name" value="TYROSINE SPECIFIC PROTEIN PHOSPHATASES DOMAIN-CONTAINING PROTEIN"/>
    <property type="match status" value="1"/>
</dbReference>
<dbReference type="Gene3D" id="3.90.190.10">
    <property type="entry name" value="Protein tyrosine phosphatase superfamily"/>
    <property type="match status" value="1"/>
</dbReference>
<dbReference type="Proteomes" id="UP000637002">
    <property type="component" value="Unassembled WGS sequence"/>
</dbReference>
<dbReference type="InterPro" id="IPR029021">
    <property type="entry name" value="Prot-tyrosine_phosphatase-like"/>
</dbReference>
<dbReference type="EMBL" id="BMGG01000004">
    <property type="protein sequence ID" value="GGC67438.1"/>
    <property type="molecule type" value="Genomic_DNA"/>
</dbReference>
<keyword evidence="4" id="KW-1185">Reference proteome</keyword>
<dbReference type="PANTHER" id="PTHR31126">
    <property type="entry name" value="TYROSINE-PROTEIN PHOSPHATASE"/>
    <property type="match status" value="1"/>
</dbReference>
<dbReference type="Pfam" id="PF13350">
    <property type="entry name" value="Y_phosphatase3"/>
    <property type="match status" value="1"/>
</dbReference>
<proteinExistence type="inferred from homology"/>
<comment type="similarity">
    <text evidence="1">Belongs to the protein-tyrosine phosphatase family.</text>
</comment>
<reference evidence="3" key="2">
    <citation type="submission" date="2020-09" db="EMBL/GenBank/DDBJ databases">
        <authorList>
            <person name="Sun Q."/>
            <person name="Zhou Y."/>
        </authorList>
    </citation>
    <scope>NUCLEOTIDE SEQUENCE</scope>
    <source>
        <strain evidence="3">CGMCC 1.12919</strain>
    </source>
</reference>
<dbReference type="PROSITE" id="PS00383">
    <property type="entry name" value="TYR_PHOSPHATASE_1"/>
    <property type="match status" value="1"/>
</dbReference>
<dbReference type="InterPro" id="IPR026893">
    <property type="entry name" value="Tyr/Ser_Pase_IphP-type"/>
</dbReference>
<gene>
    <name evidence="3" type="ORF">GCM10010994_27560</name>
</gene>
<dbReference type="PROSITE" id="PS50056">
    <property type="entry name" value="TYR_PHOSPHATASE_2"/>
    <property type="match status" value="1"/>
</dbReference>
<accession>A0A916UCL2</accession>